<dbReference type="InterPro" id="IPR051910">
    <property type="entry name" value="ComF/GntX_DNA_util-trans"/>
</dbReference>
<evidence type="ECO:0000256" key="1">
    <source>
        <dbReference type="ARBA" id="ARBA00008007"/>
    </source>
</evidence>
<reference evidence="5" key="1">
    <citation type="submission" date="2017-09" db="EMBL/GenBank/DDBJ databases">
        <title>Depth-based differentiation of microbial function through sediment-hosted aquifers and enrichment of novel symbionts in the deep terrestrial subsurface.</title>
        <authorList>
            <person name="Probst A.J."/>
            <person name="Ladd B."/>
            <person name="Jarett J.K."/>
            <person name="Geller-Mcgrath D.E."/>
            <person name="Sieber C.M.K."/>
            <person name="Emerson J.B."/>
            <person name="Anantharaman K."/>
            <person name="Thomas B.C."/>
            <person name="Malmstrom R."/>
            <person name="Stieglmeier M."/>
            <person name="Klingl A."/>
            <person name="Woyke T."/>
            <person name="Ryan C.M."/>
            <person name="Banfield J.F."/>
        </authorList>
    </citation>
    <scope>NUCLEOTIDE SEQUENCE [LARGE SCALE GENOMIC DNA]</scope>
</reference>
<dbReference type="InterPro" id="IPR000836">
    <property type="entry name" value="PRTase_dom"/>
</dbReference>
<evidence type="ECO:0000313" key="5">
    <source>
        <dbReference type="Proteomes" id="UP000230553"/>
    </source>
</evidence>
<comment type="similarity">
    <text evidence="1">Belongs to the ComF/GntX family.</text>
</comment>
<organism evidence="4 5">
    <name type="scientific">Candidatus Wolfebacteria bacterium CG_4_10_14_0_2_um_filter_39_18</name>
    <dbReference type="NCBI Taxonomy" id="1975061"/>
    <lineage>
        <taxon>Bacteria</taxon>
        <taxon>Candidatus Wolfeibacteriota</taxon>
    </lineage>
</organism>
<dbReference type="Gene3D" id="3.40.50.2020">
    <property type="match status" value="1"/>
</dbReference>
<evidence type="ECO:0008006" key="6">
    <source>
        <dbReference type="Google" id="ProtNLM"/>
    </source>
</evidence>
<feature type="domain" description="Double zinc ribbon" evidence="3">
    <location>
        <begin position="12"/>
        <end position="66"/>
    </location>
</feature>
<sequence length="235" mass="26689">MFPLIIKAREILLDILFPPLCLNCQRYLEQRDKLICQPCLSLVKLNNTLFCPVCRARLAENKRICHYDSPYFLAAAGNYDDPVLQNLIHYLKYKYFKNLAPTLAELAIKYIGNCKLEIGNFIVVPIPLHPKRERQRGFNQAKLIAEVVAKKFDSELFEGLKRVKNNKPQVGLKDNEARIKNMAGCFKIENPERVKGRNILLVDDVFTSGATMSEAAKVLKENGAQKIIALVIAKA</sequence>
<dbReference type="InterPro" id="IPR029057">
    <property type="entry name" value="PRTase-like"/>
</dbReference>
<protein>
    <recommendedName>
        <fullName evidence="6">Phosphoribosyltransferase domain-containing protein</fullName>
    </recommendedName>
</protein>
<proteinExistence type="inferred from homology"/>
<feature type="domain" description="Phosphoribosyltransferase" evidence="2">
    <location>
        <begin position="144"/>
        <end position="233"/>
    </location>
</feature>
<evidence type="ECO:0000313" key="4">
    <source>
        <dbReference type="EMBL" id="PIZ45281.1"/>
    </source>
</evidence>
<gene>
    <name evidence="4" type="ORF">COY31_00705</name>
</gene>
<dbReference type="PANTHER" id="PTHR47505:SF1">
    <property type="entry name" value="DNA UTILIZATION PROTEIN YHGH"/>
    <property type="match status" value="1"/>
</dbReference>
<dbReference type="Pfam" id="PF18912">
    <property type="entry name" value="DZR_2"/>
    <property type="match status" value="1"/>
</dbReference>
<dbReference type="AlphaFoldDB" id="A0A2M7THI8"/>
<dbReference type="PANTHER" id="PTHR47505">
    <property type="entry name" value="DNA UTILIZATION PROTEIN YHGH"/>
    <property type="match status" value="1"/>
</dbReference>
<evidence type="ECO:0000259" key="3">
    <source>
        <dbReference type="Pfam" id="PF18912"/>
    </source>
</evidence>
<dbReference type="EMBL" id="PFNM01000012">
    <property type="protein sequence ID" value="PIZ45281.1"/>
    <property type="molecule type" value="Genomic_DNA"/>
</dbReference>
<evidence type="ECO:0000259" key="2">
    <source>
        <dbReference type="Pfam" id="PF00156"/>
    </source>
</evidence>
<comment type="caution">
    <text evidence="4">The sequence shown here is derived from an EMBL/GenBank/DDBJ whole genome shotgun (WGS) entry which is preliminary data.</text>
</comment>
<dbReference type="Pfam" id="PF00156">
    <property type="entry name" value="Pribosyltran"/>
    <property type="match status" value="1"/>
</dbReference>
<dbReference type="CDD" id="cd06223">
    <property type="entry name" value="PRTases_typeI"/>
    <property type="match status" value="1"/>
</dbReference>
<dbReference type="Proteomes" id="UP000230553">
    <property type="component" value="Unassembled WGS sequence"/>
</dbReference>
<name>A0A2M7THI8_9BACT</name>
<accession>A0A2M7THI8</accession>
<dbReference type="InterPro" id="IPR044005">
    <property type="entry name" value="DZR_2"/>
</dbReference>
<dbReference type="SUPFAM" id="SSF53271">
    <property type="entry name" value="PRTase-like"/>
    <property type="match status" value="1"/>
</dbReference>